<evidence type="ECO:0000259" key="23">
    <source>
        <dbReference type="SMART" id="SM01242"/>
    </source>
</evidence>
<keyword evidence="4" id="KW-0245">EGF-like domain</keyword>
<evidence type="ECO:0000259" key="22">
    <source>
        <dbReference type="SMART" id="SM01241"/>
    </source>
</evidence>
<dbReference type="GO" id="GO:0016477">
    <property type="term" value="P:cell migration"/>
    <property type="evidence" value="ECO:0007669"/>
    <property type="project" value="TreeGrafter"/>
</dbReference>
<keyword evidence="6" id="KW-0479">Metal-binding</keyword>
<feature type="domain" description="Integrin beta subunit cytoplasmic" evidence="22">
    <location>
        <begin position="1597"/>
        <end position="1633"/>
    </location>
</feature>
<feature type="domain" description="Integrin beta subunit cytoplasmic" evidence="22">
    <location>
        <begin position="824"/>
        <end position="864"/>
    </location>
</feature>
<feature type="domain" description="PSI" evidence="21">
    <location>
        <begin position="62"/>
        <end position="102"/>
    </location>
</feature>
<dbReference type="GO" id="GO:0046872">
    <property type="term" value="F:metal ion binding"/>
    <property type="evidence" value="ECO:0007669"/>
    <property type="project" value="UniProtKB-KW"/>
</dbReference>
<feature type="transmembrane region" description="Helical" evidence="18">
    <location>
        <begin position="33"/>
        <end position="50"/>
    </location>
</feature>
<dbReference type="Pfam" id="PF23105">
    <property type="entry name" value="EGF_integrin"/>
    <property type="match status" value="4"/>
</dbReference>
<evidence type="ECO:0000256" key="18">
    <source>
        <dbReference type="SAM" id="Phobius"/>
    </source>
</evidence>
<feature type="domain" description="EGF-like" evidence="19">
    <location>
        <begin position="1401"/>
        <end position="1440"/>
    </location>
</feature>
<keyword evidence="7" id="KW-0732">Signal</keyword>
<keyword evidence="5 17" id="KW-0812">Transmembrane</keyword>
<dbReference type="SMART" id="SM01241">
    <property type="entry name" value="Integrin_b_cyt"/>
    <property type="match status" value="3"/>
</dbReference>
<dbReference type="InterPro" id="IPR057243">
    <property type="entry name" value="Integrin_I-EGF_CS"/>
</dbReference>
<feature type="domain" description="EGF-like" evidence="19">
    <location>
        <begin position="1917"/>
        <end position="1947"/>
    </location>
</feature>
<dbReference type="SUPFAM" id="SSF69179">
    <property type="entry name" value="Integrin domains"/>
    <property type="match status" value="3"/>
</dbReference>
<dbReference type="InterPro" id="IPR040622">
    <property type="entry name" value="EGF_integrin_1"/>
</dbReference>
<dbReference type="OrthoDB" id="410592at2759"/>
<feature type="transmembrane region" description="Helical" evidence="18">
    <location>
        <begin position="1572"/>
        <end position="1596"/>
    </location>
</feature>
<feature type="domain" description="Integrin beta subunit VWA" evidence="20">
    <location>
        <begin position="1469"/>
        <end position="1855"/>
    </location>
</feature>
<dbReference type="Gene3D" id="1.20.5.100">
    <property type="entry name" value="Cytochrome c1, transmembrane anchor, C-terminal"/>
    <property type="match status" value="3"/>
</dbReference>
<gene>
    <name evidence="24" type="ORF">FF38_00194</name>
</gene>
<keyword evidence="12 18" id="KW-1133">Transmembrane helix</keyword>
<feature type="transmembrane region" description="Helical" evidence="18">
    <location>
        <begin position="2048"/>
        <end position="2071"/>
    </location>
</feature>
<dbReference type="InterPro" id="IPR014836">
    <property type="entry name" value="Integrin_bsu_cyt_dom"/>
</dbReference>
<accession>A0A0L0BR65</accession>
<evidence type="ECO:0000256" key="9">
    <source>
        <dbReference type="ARBA" id="ARBA00022837"/>
    </source>
</evidence>
<dbReference type="GO" id="GO:0007160">
    <property type="term" value="P:cell-matrix adhesion"/>
    <property type="evidence" value="ECO:0007669"/>
    <property type="project" value="TreeGrafter"/>
</dbReference>
<feature type="domain" description="Integrin beta subunit VWA" evidence="20">
    <location>
        <begin position="885"/>
        <end position="1306"/>
    </location>
</feature>
<dbReference type="GO" id="GO:0033627">
    <property type="term" value="P:cell adhesion mediated by integrin"/>
    <property type="evidence" value="ECO:0007669"/>
    <property type="project" value="TreeGrafter"/>
</dbReference>
<name>A0A0L0BR65_LUCCU</name>
<evidence type="ECO:0000313" key="25">
    <source>
        <dbReference type="Proteomes" id="UP000037069"/>
    </source>
</evidence>
<dbReference type="FunFam" id="2.10.25.10:FF:000036">
    <property type="entry name" value="Integrin beta"/>
    <property type="match status" value="3"/>
</dbReference>
<protein>
    <recommendedName>
        <fullName evidence="17">Integrin beta</fullName>
    </recommendedName>
</protein>
<evidence type="ECO:0000256" key="7">
    <source>
        <dbReference type="ARBA" id="ARBA00022729"/>
    </source>
</evidence>
<dbReference type="PRINTS" id="PR01186">
    <property type="entry name" value="INTEGRINB"/>
</dbReference>
<evidence type="ECO:0000259" key="19">
    <source>
        <dbReference type="SMART" id="SM00181"/>
    </source>
</evidence>
<evidence type="ECO:0000256" key="12">
    <source>
        <dbReference type="ARBA" id="ARBA00022989"/>
    </source>
</evidence>
<evidence type="ECO:0000256" key="5">
    <source>
        <dbReference type="ARBA" id="ARBA00022692"/>
    </source>
</evidence>
<feature type="non-terminal residue" evidence="24">
    <location>
        <position position="1"/>
    </location>
</feature>
<dbReference type="STRING" id="7375.A0A0L0BR65"/>
<dbReference type="PROSITE" id="PS00243">
    <property type="entry name" value="I_EGF_1"/>
    <property type="match status" value="3"/>
</dbReference>
<dbReference type="SMART" id="SM00181">
    <property type="entry name" value="EGF"/>
    <property type="match status" value="4"/>
</dbReference>
<dbReference type="SUPFAM" id="SSF53300">
    <property type="entry name" value="vWA-like"/>
    <property type="match status" value="3"/>
</dbReference>
<organism evidence="24 25">
    <name type="scientific">Lucilia cuprina</name>
    <name type="common">Green bottle fly</name>
    <name type="synonym">Australian sheep blowfly</name>
    <dbReference type="NCBI Taxonomy" id="7375"/>
    <lineage>
        <taxon>Eukaryota</taxon>
        <taxon>Metazoa</taxon>
        <taxon>Ecdysozoa</taxon>
        <taxon>Arthropoda</taxon>
        <taxon>Hexapoda</taxon>
        <taxon>Insecta</taxon>
        <taxon>Pterygota</taxon>
        <taxon>Neoptera</taxon>
        <taxon>Endopterygota</taxon>
        <taxon>Diptera</taxon>
        <taxon>Brachycera</taxon>
        <taxon>Muscomorpha</taxon>
        <taxon>Oestroidea</taxon>
        <taxon>Calliphoridae</taxon>
        <taxon>Luciliinae</taxon>
        <taxon>Lucilia</taxon>
    </lineage>
</organism>
<evidence type="ECO:0000256" key="15">
    <source>
        <dbReference type="ARBA" id="ARBA00023157"/>
    </source>
</evidence>
<dbReference type="InterPro" id="IPR016201">
    <property type="entry name" value="PSI"/>
</dbReference>
<dbReference type="SMART" id="SM00187">
    <property type="entry name" value="INB"/>
    <property type="match status" value="3"/>
</dbReference>
<dbReference type="InterPro" id="IPR057073">
    <property type="entry name" value="EGF_integrin_2"/>
</dbReference>
<keyword evidence="15" id="KW-1015">Disulfide bond</keyword>
<dbReference type="Pfam" id="PF07974">
    <property type="entry name" value="EGF_2"/>
    <property type="match status" value="1"/>
</dbReference>
<keyword evidence="8" id="KW-0677">Repeat</keyword>
<evidence type="ECO:0000256" key="10">
    <source>
        <dbReference type="ARBA" id="ARBA00022842"/>
    </source>
</evidence>
<sequence length="2101" mass="232348">VTRTKNTNIYFFYHTLFCPFAKINMITSSTKRLYTLALLAFVFTCCVFSVEAQLAGKLIQNPCVNKRTCHECIQTQSCAWCMQPDHGDKPRCFQHSYSNVCPEEFIWNPDTVQSFTINRELTRAGYAAGAAGGQMSYGGSYYANSSYSSSSSGSYSGSYGASGAAGAAGSFSGSDIVQISPQRVSLKLRINEVHSLNMRYSQAEDYPVDLYYLMDLSKSMEDDKEKLSALGDLLSETMRNITSNFRLGFGSFVDKVLMPYVSTIPKKLEHPCENCEAPYGYRNHMPLSTNTAEFTTEVKRAAVSGNLDAPEGGFDAIMQAIACRQQIGWREQARRLLVFSTDAGFHYAGDGKLGGVIAPNDGECHLNSAGLYTHSVIQDYPSISQINHKVKQNSINIIFAVTASQHSVYEKLSQHIEGSSSAILSNDSSNVVDLVREEYSKISSSIEMKDNATSHVKITYHSSCLNGGSEIPTSKCDGLKVGDIVNFTAQILVTSCPTDPAEWNQVIQIYPVGINESLVIDLEMLCSCPCEKPGSTGYQINSPVCNNHGTYMCGICECDDMHFGHNCECSTTDVHSEKGKDFGCRADNVTTIDCNGRGTCLCGVCDCEKRANPEEIISGRFCECDNFSCDRHEQQLCSGPDHGVCECGSCVCKPGWTGTACDCRDSNDTCIPPNGGEICSGHGECECGVCKCKSTEEGRYSGKYCEKCPTCSGRCHELKDCVQCQMYKTGPLKEDKDCAANCTTFVPIGVEKVELDEKKEENICIFYDEDDCKFAFKYSEEDDKVEVHAQQERECPPKVFMLGIVLGVIAAIVLVGLAILLLWKLLTTIHDRREFARFEKERMNARWDTTTLLLLALVAAYVIYSVEAQLAGSKLIQNPCLGKRTCHECIQAKNCAWCLEPDNGNKSRCFPSNSTDYCSKSSIWNPLTEQNFTINRKLTLGGYTKTGEMNNEDIVQISPQRVSLKLRINEVHSLTLRYSQALDYPVDLYYLMDLSKSMEDDKLKLSALGDLLSNTMRNITSNFRLGFGSFVDKVLMPYTSVHPNRIKSPCSGCAAPYGFKNVMSLSTDTSRFSTDVRNAPVSANVDTPEGGFDAIMQAIVCREQIGWREQARRLLVFSTDAGFHYAGDGKLGGLIEPNDEKCHLDSEGFYTHSLIQDYPSIAQINRIVKENSINLIFAVTASHQSIYKKLSKTIEGSSTAILSDGSSNVVDLVRDEFNKISSSIEMNDNATSHVKISYHSSCLNGGSAIPTSKCDGLKVGDVINFTAEILVTSCPTDPAEWNQVIEIYPVGINETLIIDLEMICSCPCEKPGSVGYQKNAPHCNNHGTQICGACECDDSYFGRNCECSLDDVDAKNGKYFGCRPDNVTTIDCNGRGNCFCGVCECDKRSNSEEVISGNYCECDNFSCDRRNQLLCSGPDHGICECGSCVCKSGWSGAACDCRTSNETCISPNDDKICSGKGECECGVCKCLTTKERRYTGEFCESSRCQELKDCVQCQMYKTGPLKNLTDCTTNCTTFVTKGLLKIEIDDEKEESLCTFFDENDCIFNFKYSEHNNILDVYAELQPECPSQVFILGLVLGIIGTMVLVGLGTLFLWKILTTIHDRREFAKFEKERMAAQWNASEVRNAPISGNLGAPEGGFDAIMQAIVCRKEIGWREQSRRLLVFSTDASFHYAGNSKLAGLLEPNDEKCHLDSEGIYTYSNRQDYPSTAQINRVVIKNSINLIFAVTANQRSIYKKLSKTIEGSSTATLSDDSSNVVDLVRDEYNKIYSSIEMRDNSSSNVRITYFSSCLYGGNEVPTSRCDGLKVGDIVIFTAQILVSSCPVDPNEWNQVIEIYPVGINETLLIDLEMICTCPCENPNSGDYQKIFPLCNNHGTQICGTCECDDFYIGRNCECSLVDVNDKRIGCRADNVTTIDCNGRGICLYHGVCECGICNCKPGWTGDACDCKASNETYISPNDGKICSGQGECECGVCKIVFNVKYLKPVHSEILQIVFVTKGFSKIDITEENICTFYDENDCKFTFKYSEDKDIVEVYAELQLKCSPQALIFRMVLGIIGTIIFVGLGTLFLWKIFTAIHDNNLVAKFEQERKEAEWCPVNMI</sequence>
<dbReference type="OMA" id="CECHCEN"/>
<evidence type="ECO:0000256" key="6">
    <source>
        <dbReference type="ARBA" id="ARBA00022723"/>
    </source>
</evidence>
<feature type="domain" description="Integrin beta subunit tail" evidence="23">
    <location>
        <begin position="1488"/>
        <end position="1573"/>
    </location>
</feature>
<keyword evidence="25" id="KW-1185">Reference proteome</keyword>
<feature type="domain" description="Integrin beta subunit cytoplasmic" evidence="22">
    <location>
        <begin position="2072"/>
        <end position="2101"/>
    </location>
</feature>
<dbReference type="Pfam" id="PF23106">
    <property type="entry name" value="EGF_Teneurin"/>
    <property type="match status" value="1"/>
</dbReference>
<dbReference type="InterPro" id="IPR015812">
    <property type="entry name" value="Integrin_bsu"/>
</dbReference>
<feature type="domain" description="EGF-like" evidence="19">
    <location>
        <begin position="623"/>
        <end position="662"/>
    </location>
</feature>
<dbReference type="SUPFAM" id="SSF57196">
    <property type="entry name" value="EGF/Laminin"/>
    <property type="match status" value="2"/>
</dbReference>
<dbReference type="SUPFAM" id="SSF103575">
    <property type="entry name" value="Plexin repeat"/>
    <property type="match status" value="2"/>
</dbReference>
<dbReference type="InterPro" id="IPR012896">
    <property type="entry name" value="Integrin_bsu_tail"/>
</dbReference>
<evidence type="ECO:0000256" key="11">
    <source>
        <dbReference type="ARBA" id="ARBA00022889"/>
    </source>
</evidence>
<evidence type="ECO:0000256" key="8">
    <source>
        <dbReference type="ARBA" id="ARBA00022737"/>
    </source>
</evidence>
<dbReference type="GO" id="GO:0009986">
    <property type="term" value="C:cell surface"/>
    <property type="evidence" value="ECO:0007669"/>
    <property type="project" value="TreeGrafter"/>
</dbReference>
<dbReference type="FunFam" id="4.10.1240.30:FF:000005">
    <property type="entry name" value="Integrin beta"/>
    <property type="match status" value="1"/>
</dbReference>
<dbReference type="PANTHER" id="PTHR10082:SF60">
    <property type="entry name" value="INTEGRIN BETA-PS"/>
    <property type="match status" value="1"/>
</dbReference>
<dbReference type="InterPro" id="IPR013111">
    <property type="entry name" value="EGF_extracell"/>
</dbReference>
<evidence type="ECO:0000259" key="21">
    <source>
        <dbReference type="SMART" id="SM00423"/>
    </source>
</evidence>
<dbReference type="Proteomes" id="UP000037069">
    <property type="component" value="Unassembled WGS sequence"/>
</dbReference>
<evidence type="ECO:0000313" key="24">
    <source>
        <dbReference type="EMBL" id="KNC22570.1"/>
    </source>
</evidence>
<comment type="caution">
    <text evidence="24">The sequence shown here is derived from an EMBL/GenBank/DDBJ whole genome shotgun (WGS) entry which is preliminary data.</text>
</comment>
<proteinExistence type="inferred from homology"/>
<dbReference type="Gene3D" id="2.60.40.1510">
    <property type="entry name" value="ntegrin, alpha v. Chain A, domain 3"/>
    <property type="match status" value="3"/>
</dbReference>
<feature type="domain" description="Integrin beta subunit tail" evidence="23">
    <location>
        <begin position="1964"/>
        <end position="2048"/>
    </location>
</feature>
<keyword evidence="3" id="KW-1003">Cell membrane</keyword>
<evidence type="ECO:0000256" key="4">
    <source>
        <dbReference type="ARBA" id="ARBA00022536"/>
    </source>
</evidence>
<dbReference type="SUPFAM" id="SSF69687">
    <property type="entry name" value="Integrin beta tail domain"/>
    <property type="match status" value="2"/>
</dbReference>
<dbReference type="InterPro" id="IPR000742">
    <property type="entry name" value="EGF"/>
</dbReference>
<dbReference type="SMART" id="SM01242">
    <property type="entry name" value="Integrin_B_tail"/>
    <property type="match status" value="3"/>
</dbReference>
<reference evidence="24 25" key="1">
    <citation type="journal article" date="2015" name="Nat. Commun.">
        <title>Lucilia cuprina genome unlocks parasitic fly biology to underpin future interventions.</title>
        <authorList>
            <person name="Anstead C.A."/>
            <person name="Korhonen P.K."/>
            <person name="Young N.D."/>
            <person name="Hall R.S."/>
            <person name="Jex A.R."/>
            <person name="Murali S.C."/>
            <person name="Hughes D.S."/>
            <person name="Lee S.F."/>
            <person name="Perry T."/>
            <person name="Stroehlein A.J."/>
            <person name="Ansell B.R."/>
            <person name="Breugelmans B."/>
            <person name="Hofmann A."/>
            <person name="Qu J."/>
            <person name="Dugan S."/>
            <person name="Lee S.L."/>
            <person name="Chao H."/>
            <person name="Dinh H."/>
            <person name="Han Y."/>
            <person name="Doddapaneni H.V."/>
            <person name="Worley K.C."/>
            <person name="Muzny D.M."/>
            <person name="Ioannidis P."/>
            <person name="Waterhouse R.M."/>
            <person name="Zdobnov E.M."/>
            <person name="James P.J."/>
            <person name="Bagnall N.H."/>
            <person name="Kotze A.C."/>
            <person name="Gibbs R.A."/>
            <person name="Richards S."/>
            <person name="Batterham P."/>
            <person name="Gasser R.B."/>
        </authorList>
    </citation>
    <scope>NUCLEOTIDE SEQUENCE [LARGE SCALE GENOMIC DNA]</scope>
    <source>
        <strain evidence="24 25">LS</strain>
        <tissue evidence="24">Full body</tissue>
    </source>
</reference>
<dbReference type="Pfam" id="PF08725">
    <property type="entry name" value="Integrin_b_cyt"/>
    <property type="match status" value="1"/>
</dbReference>
<keyword evidence="14 18" id="KW-0472">Membrane</keyword>
<keyword evidence="9" id="KW-0106">Calcium</keyword>
<dbReference type="InterPro" id="IPR002369">
    <property type="entry name" value="Integrin_bsu_VWA"/>
</dbReference>
<comment type="similarity">
    <text evidence="2 17">Belongs to the integrin beta chain family.</text>
</comment>
<dbReference type="GO" id="GO:0005925">
    <property type="term" value="C:focal adhesion"/>
    <property type="evidence" value="ECO:0007669"/>
    <property type="project" value="TreeGrafter"/>
</dbReference>
<dbReference type="GO" id="GO:0005178">
    <property type="term" value="F:integrin binding"/>
    <property type="evidence" value="ECO:0007669"/>
    <property type="project" value="TreeGrafter"/>
</dbReference>
<dbReference type="Pfam" id="PF18372">
    <property type="entry name" value="I-EGF_1"/>
    <property type="match status" value="1"/>
</dbReference>
<dbReference type="EMBL" id="JRES01001480">
    <property type="protein sequence ID" value="KNC22570.1"/>
    <property type="molecule type" value="Genomic_DNA"/>
</dbReference>
<feature type="domain" description="EGF-like" evidence="19">
    <location>
        <begin position="1856"/>
        <end position="1895"/>
    </location>
</feature>
<feature type="transmembrane region" description="Helical" evidence="18">
    <location>
        <begin position="847"/>
        <end position="864"/>
    </location>
</feature>
<comment type="subcellular location">
    <subcellularLocation>
        <location evidence="1 17">Cell membrane</location>
        <topology evidence="1 17">Single-pass type I membrane protein</topology>
    </subcellularLocation>
</comment>
<dbReference type="SMART" id="SM00423">
    <property type="entry name" value="PSI"/>
    <property type="match status" value="2"/>
</dbReference>
<keyword evidence="10" id="KW-0460">Magnesium</keyword>
<dbReference type="InterPro" id="IPR036465">
    <property type="entry name" value="vWFA_dom_sf"/>
</dbReference>
<evidence type="ECO:0000259" key="20">
    <source>
        <dbReference type="SMART" id="SM00187"/>
    </source>
</evidence>
<feature type="domain" description="Integrin beta subunit VWA" evidence="20">
    <location>
        <begin position="68"/>
        <end position="528"/>
    </location>
</feature>
<dbReference type="Pfam" id="PF00362">
    <property type="entry name" value="Integrin_beta"/>
    <property type="match status" value="3"/>
</dbReference>
<dbReference type="GO" id="GO:0007157">
    <property type="term" value="P:heterophilic cell-cell adhesion via plasma membrane cell adhesion molecules"/>
    <property type="evidence" value="ECO:0007669"/>
    <property type="project" value="UniProtKB-ARBA"/>
</dbReference>
<feature type="domain" description="PSI" evidence="21">
    <location>
        <begin position="879"/>
        <end position="919"/>
    </location>
</feature>
<evidence type="ECO:0000256" key="13">
    <source>
        <dbReference type="ARBA" id="ARBA00023037"/>
    </source>
</evidence>
<dbReference type="PANTHER" id="PTHR10082">
    <property type="entry name" value="INTEGRIN BETA SUBUNIT"/>
    <property type="match status" value="1"/>
</dbReference>
<keyword evidence="11 17" id="KW-0130">Cell adhesion</keyword>
<evidence type="ECO:0000256" key="2">
    <source>
        <dbReference type="ARBA" id="ARBA00007449"/>
    </source>
</evidence>
<evidence type="ECO:0000256" key="14">
    <source>
        <dbReference type="ARBA" id="ARBA00023136"/>
    </source>
</evidence>
<dbReference type="GO" id="GO:0007229">
    <property type="term" value="P:integrin-mediated signaling pathway"/>
    <property type="evidence" value="ECO:0007669"/>
    <property type="project" value="UniProtKB-KW"/>
</dbReference>
<feature type="domain" description="Integrin beta subunit tail" evidence="23">
    <location>
        <begin position="715"/>
        <end position="800"/>
    </location>
</feature>
<dbReference type="Pfam" id="PF07965">
    <property type="entry name" value="Integrin_B_tail"/>
    <property type="match status" value="2"/>
</dbReference>
<dbReference type="InterPro" id="IPR036349">
    <property type="entry name" value="Integrin_bsu_tail_dom_sf"/>
</dbReference>
<dbReference type="FunFam" id="3.40.50.410:FF:000002">
    <property type="entry name" value="Integrin beta"/>
    <property type="match status" value="2"/>
</dbReference>
<keyword evidence="13 17" id="KW-0401">Integrin</keyword>
<evidence type="ECO:0000256" key="3">
    <source>
        <dbReference type="ARBA" id="ARBA00022475"/>
    </source>
</evidence>
<evidence type="ECO:0000256" key="16">
    <source>
        <dbReference type="ARBA" id="ARBA00023180"/>
    </source>
</evidence>
<dbReference type="PROSITE" id="PS52047">
    <property type="entry name" value="I_EGF_2"/>
    <property type="match status" value="4"/>
</dbReference>
<dbReference type="GO" id="GO:0008305">
    <property type="term" value="C:integrin complex"/>
    <property type="evidence" value="ECO:0007669"/>
    <property type="project" value="TreeGrafter"/>
</dbReference>
<evidence type="ECO:0000256" key="1">
    <source>
        <dbReference type="ARBA" id="ARBA00004251"/>
    </source>
</evidence>
<feature type="transmembrane region" description="Helical" evidence="18">
    <location>
        <begin position="799"/>
        <end position="826"/>
    </location>
</feature>
<evidence type="ECO:0000256" key="17">
    <source>
        <dbReference type="RuleBase" id="RU000633"/>
    </source>
</evidence>
<dbReference type="InterPro" id="IPR032695">
    <property type="entry name" value="Integrin_dom_sf"/>
</dbReference>
<keyword evidence="16" id="KW-0325">Glycoprotein</keyword>
<dbReference type="Gene3D" id="3.40.50.410">
    <property type="entry name" value="von Willebrand factor, type A domain"/>
    <property type="match status" value="3"/>
</dbReference>
<dbReference type="Gene3D" id="2.10.25.10">
    <property type="entry name" value="Laminin"/>
    <property type="match status" value="10"/>
</dbReference>
<dbReference type="Gene3D" id="4.10.1240.30">
    <property type="match status" value="2"/>
</dbReference>